<dbReference type="EMBL" id="PDXF01000091">
    <property type="protein sequence ID" value="RYN89120.1"/>
    <property type="molecule type" value="Genomic_DNA"/>
</dbReference>
<sequence>MLGSEDKFWSHAETVHGMLPFGPRRSTGKRKAPEELEDLGEGTDDDSVRDSPNGDDDASVKLASSTMNVSERSERRRAKLRKRTARNLSPLPMTTPSRSPSPLLVPSRSPSPLVLPSPLQLELEQQAQLNIDFERLRQQSPLLYSPSHPPQLFERFPPLTEQAERSLLELQLHSTLKQLDEAGPDFVSTRLESQARDILRLLDGLPSPCPQHPDEAFAPIGVTADSSRTVAQYNRTAADGSRVVADDNRIVVDNNRVMLELNSRRPVTHAYFPATNHQSRFNTLVRKASQLCHVAEAEVYMLIRIDGRFYVFNSVDPASRVALKPNAREKVVNVAVTSGVLEYEGSGVIGDHAREE</sequence>
<dbReference type="Proteomes" id="UP000293195">
    <property type="component" value="Unassembled WGS sequence"/>
</dbReference>
<gene>
    <name evidence="2" type="ORF">AA0119_g11619</name>
</gene>
<proteinExistence type="predicted"/>
<evidence type="ECO:0000256" key="1">
    <source>
        <dbReference type="SAM" id="MobiDB-lite"/>
    </source>
</evidence>
<protein>
    <submittedName>
        <fullName evidence="2">Uncharacterized protein</fullName>
    </submittedName>
</protein>
<evidence type="ECO:0000313" key="2">
    <source>
        <dbReference type="EMBL" id="RYN89120.1"/>
    </source>
</evidence>
<accession>A0ABY0FVW0</accession>
<organism evidence="2 3">
    <name type="scientific">Alternaria tenuissima</name>
    <dbReference type="NCBI Taxonomy" id="119927"/>
    <lineage>
        <taxon>Eukaryota</taxon>
        <taxon>Fungi</taxon>
        <taxon>Dikarya</taxon>
        <taxon>Ascomycota</taxon>
        <taxon>Pezizomycotina</taxon>
        <taxon>Dothideomycetes</taxon>
        <taxon>Pleosporomycetidae</taxon>
        <taxon>Pleosporales</taxon>
        <taxon>Pleosporineae</taxon>
        <taxon>Pleosporaceae</taxon>
        <taxon>Alternaria</taxon>
        <taxon>Alternaria sect. Alternaria</taxon>
        <taxon>Alternaria alternata complex</taxon>
    </lineage>
</organism>
<comment type="caution">
    <text evidence="2">The sequence shown here is derived from an EMBL/GenBank/DDBJ whole genome shotgun (WGS) entry which is preliminary data.</text>
</comment>
<keyword evidence="3" id="KW-1185">Reference proteome</keyword>
<evidence type="ECO:0000313" key="3">
    <source>
        <dbReference type="Proteomes" id="UP000293195"/>
    </source>
</evidence>
<feature type="compositionally biased region" description="Acidic residues" evidence="1">
    <location>
        <begin position="35"/>
        <end position="57"/>
    </location>
</feature>
<name>A0ABY0FVW0_9PLEO</name>
<reference evidence="3" key="1">
    <citation type="journal article" date="2019" name="bioRxiv">
        <title>Genomics, evolutionary history and diagnostics of the Alternaria alternata species group including apple and Asian pear pathotypes.</title>
        <authorList>
            <person name="Armitage A.D."/>
            <person name="Cockerton H.M."/>
            <person name="Sreenivasaprasad S."/>
            <person name="Woodhall J.W."/>
            <person name="Lane C.R."/>
            <person name="Harrison R.J."/>
            <person name="Clarkson J.P."/>
        </authorList>
    </citation>
    <scope>NUCLEOTIDE SEQUENCE [LARGE SCALE GENOMIC DNA]</scope>
    <source>
        <strain evidence="3">FERA 635</strain>
    </source>
</reference>
<feature type="region of interest" description="Disordered" evidence="1">
    <location>
        <begin position="1"/>
        <end position="112"/>
    </location>
</feature>
<feature type="compositionally biased region" description="Low complexity" evidence="1">
    <location>
        <begin position="86"/>
        <end position="112"/>
    </location>
</feature>
<feature type="compositionally biased region" description="Basic and acidic residues" evidence="1">
    <location>
        <begin position="1"/>
        <end position="14"/>
    </location>
</feature>
<feature type="compositionally biased region" description="Basic residues" evidence="1">
    <location>
        <begin position="75"/>
        <end position="85"/>
    </location>
</feature>